<dbReference type="GO" id="GO:0005975">
    <property type="term" value="P:carbohydrate metabolic process"/>
    <property type="evidence" value="ECO:0007669"/>
    <property type="project" value="TreeGrafter"/>
</dbReference>
<keyword evidence="18" id="KW-1185">Reference proteome</keyword>
<comment type="caution">
    <text evidence="17">The sequence shown here is derived from an EMBL/GenBank/DDBJ whole genome shotgun (WGS) entry which is preliminary data.</text>
</comment>
<evidence type="ECO:0000313" key="18">
    <source>
        <dbReference type="Proteomes" id="UP000215902"/>
    </source>
</evidence>
<keyword evidence="6 14" id="KW-0479">Metal-binding</keyword>
<evidence type="ECO:0000256" key="16">
    <source>
        <dbReference type="RuleBase" id="RU363127"/>
    </source>
</evidence>
<keyword evidence="10" id="KW-0325">Glycoprotein</keyword>
<protein>
    <recommendedName>
        <fullName evidence="3 16">Galactosylgalactosylxylosylprotein 3-beta-glucuronosyltransferase</fullName>
        <ecNumber evidence="3 16">2.4.1.135</ecNumber>
    </recommendedName>
</protein>
<feature type="non-terminal residue" evidence="17">
    <location>
        <position position="1"/>
    </location>
</feature>
<feature type="site" description="Interaction with galactose moiety of substrate glycoprotein" evidence="15">
    <location>
        <position position="223"/>
    </location>
</feature>
<sequence>LICCIYAYLLHLNVAIMPPNSRCIGDRKSFKRIVWQYFWRTHQYCRLAVLLPLICAFVLGLTFGIWICQLDSRAASNGNILPTIYVVTATYKRPEQRAELTRLCNTLARVPAIHWLVVEDADSPSSLVADTIGNCGVLSYTHLYVATPEDEKLKSTEPYWWRPKGVRQRNLAFEWLRNDPSRTGVMYIADDDNTYDVRLFDEIRATRRVSVWPVAFAGGLLYEGIRCAHGRVLGWIVAFKPHRQFPLDMAGFAINLQLLHERPAAKLAYKVERGFQESLLLTSLGVRQSDLEARANDCSRILVWHTRTAPPKLNNVALLAERGLTLPPVIGHV</sequence>
<organism evidence="17 18">
    <name type="scientific">Macrostomum lignano</name>
    <dbReference type="NCBI Taxonomy" id="282301"/>
    <lineage>
        <taxon>Eukaryota</taxon>
        <taxon>Metazoa</taxon>
        <taxon>Spiralia</taxon>
        <taxon>Lophotrochozoa</taxon>
        <taxon>Platyhelminthes</taxon>
        <taxon>Rhabditophora</taxon>
        <taxon>Macrostomorpha</taxon>
        <taxon>Macrostomida</taxon>
        <taxon>Macrostomidae</taxon>
        <taxon>Macrostomum</taxon>
    </lineage>
</organism>
<dbReference type="PANTHER" id="PTHR10896:SF65">
    <property type="entry name" value="GALACTOSYLGALACTOSYLXYLOSYLPROTEIN 3-BETA-GLUCURONOSYLTRANSFERASE 3"/>
    <property type="match status" value="1"/>
</dbReference>
<evidence type="ECO:0000256" key="2">
    <source>
        <dbReference type="ARBA" id="ARBA00007706"/>
    </source>
</evidence>
<evidence type="ECO:0000256" key="15">
    <source>
        <dbReference type="PIRSR" id="PIRSR605027-4"/>
    </source>
</evidence>
<dbReference type="GO" id="GO:0050650">
    <property type="term" value="P:chondroitin sulfate proteoglycan biosynthetic process"/>
    <property type="evidence" value="ECO:0007669"/>
    <property type="project" value="TreeGrafter"/>
</dbReference>
<dbReference type="Gene3D" id="3.90.550.10">
    <property type="entry name" value="Spore Coat Polysaccharide Biosynthesis Protein SpsA, Chain A"/>
    <property type="match status" value="1"/>
</dbReference>
<dbReference type="SUPFAM" id="SSF53448">
    <property type="entry name" value="Nucleotide-diphospho-sugar transferases"/>
    <property type="match status" value="1"/>
</dbReference>
<evidence type="ECO:0000256" key="9">
    <source>
        <dbReference type="ARBA" id="ARBA00023136"/>
    </source>
</evidence>
<dbReference type="InterPro" id="IPR005027">
    <property type="entry name" value="Glyco_trans_43"/>
</dbReference>
<dbReference type="FunFam" id="3.90.550.10:FF:000044">
    <property type="entry name" value="Galactosylgalactosylxylosylprotein 3-beta-glucuronosyltransferase"/>
    <property type="match status" value="1"/>
</dbReference>
<keyword evidence="4 16" id="KW-0808">Transferase</keyword>
<evidence type="ECO:0000256" key="11">
    <source>
        <dbReference type="ARBA" id="ARBA00023211"/>
    </source>
</evidence>
<evidence type="ECO:0000256" key="13">
    <source>
        <dbReference type="PIRSR" id="PIRSR605027-1"/>
    </source>
</evidence>
<dbReference type="Proteomes" id="UP000215902">
    <property type="component" value="Unassembled WGS sequence"/>
</dbReference>
<keyword evidence="8 16" id="KW-1133">Transmembrane helix</keyword>
<dbReference type="STRING" id="282301.A0A267DUM2"/>
<comment type="similarity">
    <text evidence="2 16">Belongs to the glycosyltransferase 43 family.</text>
</comment>
<feature type="binding site" evidence="14">
    <location>
        <position position="192"/>
    </location>
    <ligand>
        <name>Mn(2+)</name>
        <dbReference type="ChEBI" id="CHEBI:29035"/>
    </ligand>
</feature>
<dbReference type="InterPro" id="IPR029044">
    <property type="entry name" value="Nucleotide-diphossugar_trans"/>
</dbReference>
<evidence type="ECO:0000256" key="14">
    <source>
        <dbReference type="PIRSR" id="PIRSR605027-3"/>
    </source>
</evidence>
<gene>
    <name evidence="17" type="ORF">BOX15_Mlig005801g1</name>
</gene>
<reference evidence="17 18" key="1">
    <citation type="submission" date="2017-06" db="EMBL/GenBank/DDBJ databases">
        <title>A platform for efficient transgenesis in Macrostomum lignano, a flatworm model organism for stem cell research.</title>
        <authorList>
            <person name="Berezikov E."/>
        </authorList>
    </citation>
    <scope>NUCLEOTIDE SEQUENCE [LARGE SCALE GENOMIC DNA]</scope>
    <source>
        <strain evidence="17">DV1</strain>
        <tissue evidence="17">Whole organism</tissue>
    </source>
</reference>
<comment type="catalytic activity">
    <reaction evidence="12 16">
        <text>3-O-(beta-D-galactosyl-(1-&gt;3)-beta-D-galactosyl-(1-&gt;4)-beta-D-xylosyl)-L-seryl-[protein] + UDP-alpha-D-glucuronate = 3-O-(beta-D-GlcA-(1-&gt;3)-beta-D-Gal-(1-&gt;3)-beta-D-Gal-(1-&gt;4)-beta-D-Xyl)-L-seryl-[protein] + UDP + H(+)</text>
        <dbReference type="Rhea" id="RHEA:24168"/>
        <dbReference type="Rhea" id="RHEA-COMP:12571"/>
        <dbReference type="Rhea" id="RHEA-COMP:12573"/>
        <dbReference type="ChEBI" id="CHEBI:15378"/>
        <dbReference type="ChEBI" id="CHEBI:58052"/>
        <dbReference type="ChEBI" id="CHEBI:58223"/>
        <dbReference type="ChEBI" id="CHEBI:132090"/>
        <dbReference type="ChEBI" id="CHEBI:132093"/>
        <dbReference type="EC" id="2.4.1.135"/>
    </reaction>
</comment>
<dbReference type="CDD" id="cd00218">
    <property type="entry name" value="GlcAT-I"/>
    <property type="match status" value="1"/>
</dbReference>
<evidence type="ECO:0000256" key="8">
    <source>
        <dbReference type="ARBA" id="ARBA00022989"/>
    </source>
</evidence>
<dbReference type="GO" id="GO:0000139">
    <property type="term" value="C:Golgi membrane"/>
    <property type="evidence" value="ECO:0007669"/>
    <property type="project" value="UniProtKB-SubCell"/>
</dbReference>
<dbReference type="EMBL" id="NIVC01003258">
    <property type="protein sequence ID" value="PAA52347.1"/>
    <property type="molecule type" value="Genomic_DNA"/>
</dbReference>
<dbReference type="PANTHER" id="PTHR10896">
    <property type="entry name" value="GALACTOSYLGALACTOSYLXYLOSYLPROTEIN 3-BETA-GLUCURONOSYLTRANSFERASE BETA-1,3-GLUCURONYLTRANSFERASE"/>
    <property type="match status" value="1"/>
</dbReference>
<feature type="site" description="Interaction with galactose moiety of substrate glycoprotein" evidence="15">
    <location>
        <position position="315"/>
    </location>
</feature>
<name>A0A267DUM2_9PLAT</name>
<feature type="active site" description="Proton donor/acceptor" evidence="13">
    <location>
        <position position="277"/>
    </location>
</feature>
<dbReference type="AlphaFoldDB" id="A0A267DUM2"/>
<dbReference type="GO" id="GO:0046872">
    <property type="term" value="F:metal ion binding"/>
    <property type="evidence" value="ECO:0007669"/>
    <property type="project" value="UniProtKB-KW"/>
</dbReference>
<feature type="transmembrane region" description="Helical" evidence="16">
    <location>
        <begin position="47"/>
        <end position="67"/>
    </location>
</feature>
<dbReference type="Pfam" id="PF03360">
    <property type="entry name" value="Glyco_transf_43"/>
    <property type="match status" value="1"/>
</dbReference>
<evidence type="ECO:0000256" key="7">
    <source>
        <dbReference type="ARBA" id="ARBA00022968"/>
    </source>
</evidence>
<evidence type="ECO:0000256" key="5">
    <source>
        <dbReference type="ARBA" id="ARBA00022692"/>
    </source>
</evidence>
<accession>A0A267DUM2</accession>
<evidence type="ECO:0000256" key="6">
    <source>
        <dbReference type="ARBA" id="ARBA00022723"/>
    </source>
</evidence>
<proteinExistence type="inferred from homology"/>
<dbReference type="OrthoDB" id="675023at2759"/>
<comment type="cofactor">
    <cofactor evidence="14 16">
        <name>Mn(2+)</name>
        <dbReference type="ChEBI" id="CHEBI:29035"/>
    </cofactor>
</comment>
<evidence type="ECO:0000256" key="4">
    <source>
        <dbReference type="ARBA" id="ARBA00022679"/>
    </source>
</evidence>
<dbReference type="UniPathway" id="UPA00378"/>
<evidence type="ECO:0000313" key="17">
    <source>
        <dbReference type="EMBL" id="PAA52347.1"/>
    </source>
</evidence>
<comment type="pathway">
    <text evidence="16">Protein modification; protein glycosylation.</text>
</comment>
<keyword evidence="5 16" id="KW-0812">Transmembrane</keyword>
<keyword evidence="16" id="KW-0333">Golgi apparatus</keyword>
<evidence type="ECO:0000256" key="10">
    <source>
        <dbReference type="ARBA" id="ARBA00023180"/>
    </source>
</evidence>
<evidence type="ECO:0000256" key="3">
    <source>
        <dbReference type="ARBA" id="ARBA00012641"/>
    </source>
</evidence>
<keyword evidence="11 14" id="KW-0464">Manganese</keyword>
<keyword evidence="7 16" id="KW-0735">Signal-anchor</keyword>
<evidence type="ECO:0000256" key="12">
    <source>
        <dbReference type="ARBA" id="ARBA00047979"/>
    </source>
</evidence>
<dbReference type="GO" id="GO:0015018">
    <property type="term" value="F:galactosylgalactosylxylosylprotein 3-beta-glucuronosyltransferase activity"/>
    <property type="evidence" value="ECO:0007669"/>
    <property type="project" value="UniProtKB-UniRule"/>
</dbReference>
<dbReference type="EC" id="2.4.1.135" evidence="3 16"/>
<keyword evidence="9 16" id="KW-0472">Membrane</keyword>
<evidence type="ECO:0000256" key="1">
    <source>
        <dbReference type="ARBA" id="ARBA00004606"/>
    </source>
</evidence>
<comment type="subcellular location">
    <subcellularLocation>
        <location evidence="16">Golgi apparatus membrane</location>
        <topology evidence="16">Single-pass type II membrane protein</topology>
    </subcellularLocation>
    <subcellularLocation>
        <location evidence="1">Membrane</location>
        <topology evidence="1">Single-pass type II membrane protein</topology>
    </subcellularLocation>
</comment>